<keyword evidence="3" id="KW-1185">Reference proteome</keyword>
<feature type="region of interest" description="Disordered" evidence="1">
    <location>
        <begin position="1"/>
        <end position="90"/>
    </location>
</feature>
<sequence length="90" mass="9438">MTGGGDRTIGRLPVEAPHGCDIRRRMAESKHAPADQGKAQRGKTMPRLSPAGRSGAGARGHRAEVRRGSDGPNRQGQDWSQAGAHATMAA</sequence>
<dbReference type="AlphaFoldDB" id="A0A0S2F7Y4"/>
<reference evidence="2 3" key="1">
    <citation type="journal article" date="2015" name="BMC Genomics">
        <title>Comparative genomics and metabolic profiling of the genus Lysobacter.</title>
        <authorList>
            <person name="de Bruijn I."/>
            <person name="Cheng X."/>
            <person name="de Jager V."/>
            <person name="Exposito R.G."/>
            <person name="Watrous J."/>
            <person name="Patel N."/>
            <person name="Postma J."/>
            <person name="Dorrestein P.C."/>
            <person name="Kobayashi D."/>
            <person name="Raaijmakers J.M."/>
        </authorList>
    </citation>
    <scope>NUCLEOTIDE SEQUENCE [LARGE SCALE GENOMIC DNA]</scope>
    <source>
        <strain evidence="2 3">76</strain>
    </source>
</reference>
<dbReference type="PATRIC" id="fig|84531.8.peg.1424"/>
<dbReference type="STRING" id="84531.LA76x_1392"/>
<name>A0A0S2F7Y4_LYSAN</name>
<feature type="compositionally biased region" description="Basic and acidic residues" evidence="1">
    <location>
        <begin position="18"/>
        <end position="33"/>
    </location>
</feature>
<dbReference type="Proteomes" id="UP000060787">
    <property type="component" value="Chromosome"/>
</dbReference>
<evidence type="ECO:0000256" key="1">
    <source>
        <dbReference type="SAM" id="MobiDB-lite"/>
    </source>
</evidence>
<protein>
    <submittedName>
        <fullName evidence="2">Uncharacterized protein</fullName>
    </submittedName>
</protein>
<organism evidence="2 3">
    <name type="scientific">Lysobacter antibioticus</name>
    <dbReference type="NCBI Taxonomy" id="84531"/>
    <lineage>
        <taxon>Bacteria</taxon>
        <taxon>Pseudomonadati</taxon>
        <taxon>Pseudomonadota</taxon>
        <taxon>Gammaproteobacteria</taxon>
        <taxon>Lysobacterales</taxon>
        <taxon>Lysobacteraceae</taxon>
        <taxon>Lysobacter</taxon>
    </lineage>
</organism>
<evidence type="ECO:0000313" key="3">
    <source>
        <dbReference type="Proteomes" id="UP000060787"/>
    </source>
</evidence>
<proteinExistence type="predicted"/>
<gene>
    <name evidence="2" type="ORF">LA76x_1392</name>
</gene>
<accession>A0A0S2F7Y4</accession>
<dbReference type="KEGG" id="lab:LA76x_1392"/>
<evidence type="ECO:0000313" key="2">
    <source>
        <dbReference type="EMBL" id="ALN79549.1"/>
    </source>
</evidence>
<dbReference type="EMBL" id="CP011129">
    <property type="protein sequence ID" value="ALN79549.1"/>
    <property type="molecule type" value="Genomic_DNA"/>
</dbReference>